<dbReference type="OrthoDB" id="7464992at2759"/>
<proteinExistence type="predicted"/>
<keyword evidence="2" id="KW-0645">Protease</keyword>
<feature type="compositionally biased region" description="Gly residues" evidence="7">
    <location>
        <begin position="104"/>
        <end position="117"/>
    </location>
</feature>
<feature type="region of interest" description="Disordered" evidence="7">
    <location>
        <begin position="27"/>
        <end position="135"/>
    </location>
</feature>
<dbReference type="PANTHER" id="PTHR22726:SF18">
    <property type="entry name" value="PEPTIDASE M48 DOMAIN-CONTAINING PROTEIN"/>
    <property type="match status" value="1"/>
</dbReference>
<evidence type="ECO:0000256" key="3">
    <source>
        <dbReference type="ARBA" id="ARBA00022723"/>
    </source>
</evidence>
<evidence type="ECO:0000256" key="5">
    <source>
        <dbReference type="ARBA" id="ARBA00022833"/>
    </source>
</evidence>
<name>A0A058ZEK5_FONAL</name>
<gene>
    <name evidence="9" type="ORF">H696_01777</name>
</gene>
<organism evidence="9">
    <name type="scientific">Fonticula alba</name>
    <name type="common">Slime mold</name>
    <dbReference type="NCBI Taxonomy" id="691883"/>
    <lineage>
        <taxon>Eukaryota</taxon>
        <taxon>Rotosphaerida</taxon>
        <taxon>Fonticulaceae</taxon>
        <taxon>Fonticula</taxon>
    </lineage>
</organism>
<evidence type="ECO:0000256" key="2">
    <source>
        <dbReference type="ARBA" id="ARBA00022670"/>
    </source>
</evidence>
<evidence type="ECO:0000256" key="4">
    <source>
        <dbReference type="ARBA" id="ARBA00022801"/>
    </source>
</evidence>
<evidence type="ECO:0000256" key="6">
    <source>
        <dbReference type="ARBA" id="ARBA00023049"/>
    </source>
</evidence>
<protein>
    <recommendedName>
        <fullName evidence="8">Peptidase M48 domain-containing protein</fullName>
    </recommendedName>
</protein>
<dbReference type="Pfam" id="PF01435">
    <property type="entry name" value="Peptidase_M48"/>
    <property type="match status" value="1"/>
</dbReference>
<dbReference type="GO" id="GO:0004222">
    <property type="term" value="F:metalloendopeptidase activity"/>
    <property type="evidence" value="ECO:0007669"/>
    <property type="project" value="InterPro"/>
</dbReference>
<dbReference type="Proteomes" id="UP000030693">
    <property type="component" value="Unassembled WGS sequence"/>
</dbReference>
<feature type="compositionally biased region" description="Polar residues" evidence="7">
    <location>
        <begin position="29"/>
        <end position="43"/>
    </location>
</feature>
<dbReference type="RefSeq" id="XP_009493959.1">
    <property type="nucleotide sequence ID" value="XM_009495684.1"/>
</dbReference>
<dbReference type="GO" id="GO:0005743">
    <property type="term" value="C:mitochondrial inner membrane"/>
    <property type="evidence" value="ECO:0007669"/>
    <property type="project" value="TreeGrafter"/>
</dbReference>
<evidence type="ECO:0000313" key="10">
    <source>
        <dbReference type="Proteomes" id="UP000030693"/>
    </source>
</evidence>
<dbReference type="CDD" id="cd07331">
    <property type="entry name" value="M48C_Oma1_like"/>
    <property type="match status" value="1"/>
</dbReference>
<dbReference type="AlphaFoldDB" id="A0A058ZEK5"/>
<dbReference type="eggNOG" id="KOG2661">
    <property type="taxonomic scope" value="Eukaryota"/>
</dbReference>
<keyword evidence="4" id="KW-0378">Hydrolase</keyword>
<dbReference type="EMBL" id="KB932202">
    <property type="protein sequence ID" value="KCV72381.1"/>
    <property type="molecule type" value="Genomic_DNA"/>
</dbReference>
<keyword evidence="6" id="KW-0482">Metalloprotease</keyword>
<evidence type="ECO:0000259" key="8">
    <source>
        <dbReference type="Pfam" id="PF01435"/>
    </source>
</evidence>
<feature type="domain" description="Peptidase M48" evidence="8">
    <location>
        <begin position="202"/>
        <end position="379"/>
    </location>
</feature>
<keyword evidence="10" id="KW-1185">Reference proteome</keyword>
<accession>A0A058ZEK5</accession>
<keyword evidence="3" id="KW-0479">Metal-binding</keyword>
<evidence type="ECO:0000256" key="1">
    <source>
        <dbReference type="ARBA" id="ARBA00001947"/>
    </source>
</evidence>
<dbReference type="GO" id="GO:0034982">
    <property type="term" value="P:mitochondrial protein processing"/>
    <property type="evidence" value="ECO:0007669"/>
    <property type="project" value="TreeGrafter"/>
</dbReference>
<evidence type="ECO:0000256" key="7">
    <source>
        <dbReference type="SAM" id="MobiDB-lite"/>
    </source>
</evidence>
<dbReference type="Gene3D" id="3.30.2010.10">
    <property type="entry name" value="Metalloproteases ('zincins'), catalytic domain"/>
    <property type="match status" value="1"/>
</dbReference>
<sequence length="452" mass="48702">MSHLSSFFRTVHIHSPGLIGRSAARRFHSPTSAPSQHSPQGNAWGSVFGGQSVHPSPPNPGAARPMGGAPPRYQPPPPHLRQMGRPPGGPSAGAPSGSRPSHGRPGGGSGGGAGRPGWPGHSGRHGQPTPPAQPSGSKFLYLGLAAALALVMSLDRVTETGRVRVNFISPNTMKMIETRVRGAALKDIKGAQLPPNHPFVQQVAQVSKALLVAAQQDPGQWNIVVLDKDVANAFVTPFRDIVIFSGLQEITQDENGLATVIGHEISHYMLDHHAESISMQILSNIARLALAAFDGGALSGTRFFDVLFNLPFSRSCEREADHLGVLLMARACYDPSEASSVWARMRSHEGRLSNSPVAARLGSLLNSHPSSIEREANINSHLPEARFHRKLARCDVSQQTRDGFSRFASSFFSDRPSMFDSSMEAEELRDVSGHIPPLFGQRLKEPKDIYIE</sequence>
<reference evidence="9" key="1">
    <citation type="submission" date="2013-04" db="EMBL/GenBank/DDBJ databases">
        <title>The Genome Sequence of Fonticula alba ATCC 38817.</title>
        <authorList>
            <consortium name="The Broad Institute Genomics Platform"/>
            <person name="Russ C."/>
            <person name="Cuomo C."/>
            <person name="Burger G."/>
            <person name="Gray M.W."/>
            <person name="Holland P.W.H."/>
            <person name="King N."/>
            <person name="Lang F.B.F."/>
            <person name="Roger A.J."/>
            <person name="Ruiz-Trillo I."/>
            <person name="Brown M."/>
            <person name="Walker B."/>
            <person name="Young S."/>
            <person name="Zeng Q."/>
            <person name="Gargeya S."/>
            <person name="Fitzgerald M."/>
            <person name="Haas B."/>
            <person name="Abouelleil A."/>
            <person name="Allen A.W."/>
            <person name="Alvarado L."/>
            <person name="Arachchi H.M."/>
            <person name="Berlin A.M."/>
            <person name="Chapman S.B."/>
            <person name="Gainer-Dewar J."/>
            <person name="Goldberg J."/>
            <person name="Griggs A."/>
            <person name="Gujja S."/>
            <person name="Hansen M."/>
            <person name="Howarth C."/>
            <person name="Imamovic A."/>
            <person name="Ireland A."/>
            <person name="Larimer J."/>
            <person name="McCowan C."/>
            <person name="Murphy C."/>
            <person name="Pearson M."/>
            <person name="Poon T.W."/>
            <person name="Priest M."/>
            <person name="Roberts A."/>
            <person name="Saif S."/>
            <person name="Shea T."/>
            <person name="Sisk P."/>
            <person name="Sykes S."/>
            <person name="Wortman J."/>
            <person name="Nusbaum C."/>
            <person name="Birren B."/>
        </authorList>
    </citation>
    <scope>NUCLEOTIDE SEQUENCE [LARGE SCALE GENOMIC DNA]</scope>
    <source>
        <strain evidence="9">ATCC 38817</strain>
    </source>
</reference>
<comment type="cofactor">
    <cofactor evidence="1">
        <name>Zn(2+)</name>
        <dbReference type="ChEBI" id="CHEBI:29105"/>
    </cofactor>
</comment>
<evidence type="ECO:0000313" key="9">
    <source>
        <dbReference type="EMBL" id="KCV72381.1"/>
    </source>
</evidence>
<keyword evidence="5" id="KW-0862">Zinc</keyword>
<dbReference type="GO" id="GO:0006515">
    <property type="term" value="P:protein quality control for misfolded or incompletely synthesized proteins"/>
    <property type="evidence" value="ECO:0007669"/>
    <property type="project" value="TreeGrafter"/>
</dbReference>
<dbReference type="InterPro" id="IPR001915">
    <property type="entry name" value="Peptidase_M48"/>
</dbReference>
<dbReference type="GO" id="GO:0046872">
    <property type="term" value="F:metal ion binding"/>
    <property type="evidence" value="ECO:0007669"/>
    <property type="project" value="UniProtKB-KW"/>
</dbReference>
<feature type="compositionally biased region" description="Low complexity" evidence="7">
    <location>
        <begin position="61"/>
        <end position="71"/>
    </location>
</feature>
<dbReference type="PANTHER" id="PTHR22726">
    <property type="entry name" value="METALLOENDOPEPTIDASE OMA1"/>
    <property type="match status" value="1"/>
</dbReference>
<dbReference type="STRING" id="691883.A0A058ZEK5"/>
<dbReference type="InterPro" id="IPR051156">
    <property type="entry name" value="Mito/Outer_Membr_Metalloprot"/>
</dbReference>
<dbReference type="GeneID" id="20526502"/>